<feature type="compositionally biased region" description="Basic and acidic residues" evidence="3">
    <location>
        <begin position="722"/>
        <end position="736"/>
    </location>
</feature>
<dbReference type="PANTHER" id="PTHR45639:SF4">
    <property type="entry name" value="HSC70CB, ISOFORM G"/>
    <property type="match status" value="1"/>
</dbReference>
<sequence>MGETAGTGAVSSYKNTIKYMKRLVGLPFDDPRAKREMEMVPFECVPMKHSLGGPDSIAVKVSVDGDEKIIPVENVCGMIIHHMGMIAATKAAETSGMANTADLTSFFPQDWVVAIPSYYTDSQRRALLHGCEVVGIPGVQRLMHENTATALAYGIFKDIRKQFENEEPTNIMFIDIGASQYTVSIVSFEPGKLIVKSSCHDSDLGGRDFDQTIANWLADKFVEKFSKKLSSTPQKKPKVMLKLLAAAEKAKKTLSPKGVKEASINLECLMEDLDFNIMLKAQEYEAMCKPLLDRFEAPIVKALADAQMKSSDLSSIEIVGGSTRIGFVKTKLMQILKVKTLSTTMNADEAVARGAALQSAILSPRFKVLPYEIIESNPLPIKLSWDEAAAVEGEDGAPTNSVTMFDRGLSFPIVRRVTLRRTGDFSVSCAYDQAAYDHGLPAGVSAEVADWSIKVPEGEEKKIRVNVKEDIHGIISLSSAQMVEDIEEEDGGEEAKEGEEKKKKVKKTNLEYKCTQAMDWTKDEINKFREVEVAMANQDRIVRETADMRNDLESYIYSMRDKITSDSQLANYATQAEKDAFDKKQMEIDNWLYEDGFDATKSVYAAKLAELKKIGGPIEARASEAEGRPAAVAAIQGTVEKYKSWLSSAQGNDKYAHLTDEDFEKCHKACDSTSSWVYDMLDKQGSLGQDVDPAFTIADLSVKSQELTNVVGPIMHKPAPKPKKEAAPPKEEKPAEEGAGENMDVDESKEDGEKMETEE</sequence>
<dbReference type="InterPro" id="IPR043129">
    <property type="entry name" value="ATPase_NBD"/>
</dbReference>
<dbReference type="Gene3D" id="2.60.34.10">
    <property type="entry name" value="Substrate Binding Domain Of DNAk, Chain A, domain 1"/>
    <property type="match status" value="1"/>
</dbReference>
<dbReference type="Gene3D" id="3.90.640.10">
    <property type="entry name" value="Actin, Chain A, domain 4"/>
    <property type="match status" value="1"/>
</dbReference>
<dbReference type="FunFam" id="1.20.1270.10:FF:000002">
    <property type="entry name" value="Heat shock 70 kDa protein 4"/>
    <property type="match status" value="1"/>
</dbReference>
<dbReference type="FunFam" id="3.30.420.40:FF:000171">
    <property type="entry name" value="Heat shock 70 kDa protein 4"/>
    <property type="match status" value="1"/>
</dbReference>
<evidence type="ECO:0000256" key="3">
    <source>
        <dbReference type="SAM" id="MobiDB-lite"/>
    </source>
</evidence>
<evidence type="ECO:0000256" key="1">
    <source>
        <dbReference type="ARBA" id="ARBA00022741"/>
    </source>
</evidence>
<dbReference type="GO" id="GO:0005829">
    <property type="term" value="C:cytosol"/>
    <property type="evidence" value="ECO:0007669"/>
    <property type="project" value="TreeGrafter"/>
</dbReference>
<dbReference type="InterPro" id="IPR029047">
    <property type="entry name" value="HSP70_peptide-bd_sf"/>
</dbReference>
<protein>
    <recommendedName>
        <fullName evidence="6">Heat shock protein 70</fullName>
    </recommendedName>
</protein>
<evidence type="ECO:0000256" key="2">
    <source>
        <dbReference type="ARBA" id="ARBA00022840"/>
    </source>
</evidence>
<dbReference type="AlphaFoldDB" id="A0AAD2G9Y9"/>
<dbReference type="SUPFAM" id="SSF100920">
    <property type="entry name" value="Heat shock protein 70kD (HSP70), peptide-binding domain"/>
    <property type="match status" value="1"/>
</dbReference>
<dbReference type="SUPFAM" id="SSF53067">
    <property type="entry name" value="Actin-like ATPase domain"/>
    <property type="match status" value="2"/>
</dbReference>
<dbReference type="InterPro" id="IPR029048">
    <property type="entry name" value="HSP70_C_sf"/>
</dbReference>
<keyword evidence="2" id="KW-0067">ATP-binding</keyword>
<dbReference type="EMBL" id="CAKOGP040002302">
    <property type="protein sequence ID" value="CAJ1966574.1"/>
    <property type="molecule type" value="Genomic_DNA"/>
</dbReference>
<keyword evidence="5" id="KW-1185">Reference proteome</keyword>
<dbReference type="GO" id="GO:0005524">
    <property type="term" value="F:ATP binding"/>
    <property type="evidence" value="ECO:0007669"/>
    <property type="project" value="UniProtKB-KW"/>
</dbReference>
<comment type="caution">
    <text evidence="4">The sequence shown here is derived from an EMBL/GenBank/DDBJ whole genome shotgun (WGS) entry which is preliminary data.</text>
</comment>
<organism evidence="4 5">
    <name type="scientific">Cylindrotheca closterium</name>
    <dbReference type="NCBI Taxonomy" id="2856"/>
    <lineage>
        <taxon>Eukaryota</taxon>
        <taxon>Sar</taxon>
        <taxon>Stramenopiles</taxon>
        <taxon>Ochrophyta</taxon>
        <taxon>Bacillariophyta</taxon>
        <taxon>Bacillariophyceae</taxon>
        <taxon>Bacillariophycidae</taxon>
        <taxon>Bacillariales</taxon>
        <taxon>Bacillariaceae</taxon>
        <taxon>Cylindrotheca</taxon>
    </lineage>
</organism>
<accession>A0AAD2G9Y9</accession>
<dbReference type="SUPFAM" id="SSF100934">
    <property type="entry name" value="Heat shock protein 70kD (HSP70), C-terminal subdomain"/>
    <property type="match status" value="2"/>
</dbReference>
<dbReference type="GO" id="GO:0005634">
    <property type="term" value="C:nucleus"/>
    <property type="evidence" value="ECO:0007669"/>
    <property type="project" value="TreeGrafter"/>
</dbReference>
<feature type="region of interest" description="Disordered" evidence="3">
    <location>
        <begin position="712"/>
        <end position="759"/>
    </location>
</feature>
<reference evidence="4" key="1">
    <citation type="submission" date="2023-08" db="EMBL/GenBank/DDBJ databases">
        <authorList>
            <person name="Audoor S."/>
            <person name="Bilcke G."/>
        </authorList>
    </citation>
    <scope>NUCLEOTIDE SEQUENCE</scope>
</reference>
<keyword evidence="1" id="KW-0547">Nucleotide-binding</keyword>
<dbReference type="Pfam" id="PF00012">
    <property type="entry name" value="HSP70"/>
    <property type="match status" value="1"/>
</dbReference>
<dbReference type="PRINTS" id="PR00301">
    <property type="entry name" value="HEATSHOCK70"/>
</dbReference>
<proteinExistence type="predicted"/>
<dbReference type="GO" id="GO:0140662">
    <property type="term" value="F:ATP-dependent protein folding chaperone"/>
    <property type="evidence" value="ECO:0007669"/>
    <property type="project" value="InterPro"/>
</dbReference>
<dbReference type="InterPro" id="IPR013126">
    <property type="entry name" value="Hsp_70_fam"/>
</dbReference>
<dbReference type="Gene3D" id="3.30.420.40">
    <property type="match status" value="2"/>
</dbReference>
<dbReference type="Proteomes" id="UP001295423">
    <property type="component" value="Unassembled WGS sequence"/>
</dbReference>
<gene>
    <name evidence="4" type="ORF">CYCCA115_LOCUS22159</name>
</gene>
<dbReference type="Gene3D" id="3.30.30.30">
    <property type="match status" value="1"/>
</dbReference>
<name>A0AAD2G9Y9_9STRA</name>
<dbReference type="FunFam" id="3.90.640.10:FF:000004">
    <property type="entry name" value="Heat shock 70 kDa protein 4"/>
    <property type="match status" value="1"/>
</dbReference>
<dbReference type="Gene3D" id="1.20.1270.10">
    <property type="match status" value="1"/>
</dbReference>
<evidence type="ECO:0008006" key="6">
    <source>
        <dbReference type="Google" id="ProtNLM"/>
    </source>
</evidence>
<dbReference type="PANTHER" id="PTHR45639">
    <property type="entry name" value="HSC70CB, ISOFORM G-RELATED"/>
    <property type="match status" value="1"/>
</dbReference>
<evidence type="ECO:0000313" key="4">
    <source>
        <dbReference type="EMBL" id="CAJ1966574.1"/>
    </source>
</evidence>
<evidence type="ECO:0000313" key="5">
    <source>
        <dbReference type="Proteomes" id="UP001295423"/>
    </source>
</evidence>